<evidence type="ECO:0000256" key="2">
    <source>
        <dbReference type="ARBA" id="ARBA00022989"/>
    </source>
</evidence>
<dbReference type="InterPro" id="IPR036259">
    <property type="entry name" value="MFS_trans_sf"/>
</dbReference>
<dbReference type="CDD" id="cd17477">
    <property type="entry name" value="MFS_YcaD_like"/>
    <property type="match status" value="1"/>
</dbReference>
<dbReference type="GO" id="GO:0022857">
    <property type="term" value="F:transmembrane transporter activity"/>
    <property type="evidence" value="ECO:0007669"/>
    <property type="project" value="InterPro"/>
</dbReference>
<sequence>MLRLVASLFNLLFGMSVLLTGVGLLGSLLGIRAGLAGFSSEVTGVVMAAYFAGYILGTYLCPRIIRRVGHVRAFTIFAALGSTVSIAHALWIDPWFWGVLRFVNGAGMVGLYMVMESWLNSTVSNEGRGRLFSAYVMSTLLAMGLGQLLLTVGPAGSFVPFALVSMLFSLGLIPVALTRVPQPTPIEHPSLHLRQLVGFSPLGTVGTLIAGVTSGTFWALGAVFAHGVGLATAQIGAFMAVSIAGGAFLQWPLGKLSDRFDRRTVLLFICVGGALLATAIALVGARSLPLLLALSFVYGGFSFTLYGVSVAHMNDQIRVEDMLEASSGLLMLYGIGAVVGPVLGGVLMSHFGSPSLPLYLASAFALLGLFGLYRNRVSDAPPREEQGEFVPLVRTSQAAIELSHPEATAADTGEAAPERQSAA</sequence>
<dbReference type="Gene3D" id="1.20.1250.20">
    <property type="entry name" value="MFS general substrate transporter like domains"/>
    <property type="match status" value="2"/>
</dbReference>
<feature type="transmembrane region" description="Helical" evidence="5">
    <location>
        <begin position="265"/>
        <end position="284"/>
    </location>
</feature>
<gene>
    <name evidence="7" type="ORF">Thpro_021172</name>
</gene>
<reference evidence="7 8" key="1">
    <citation type="journal article" date="2014" name="Genome Announc.">
        <title>Draft Genome Sequence of the Iron-Oxidizing, Acidophilic, and Halotolerant 'Thiobacillus prosperus' Type Strain DSM 5130.</title>
        <authorList>
            <person name="Ossandon F.J."/>
            <person name="Cardenas J.P."/>
            <person name="Corbett M."/>
            <person name="Quatrini R."/>
            <person name="Holmes D.S."/>
            <person name="Watkin E."/>
        </authorList>
    </citation>
    <scope>NUCLEOTIDE SEQUENCE [LARGE SCALE GENOMIC DNA]</scope>
    <source>
        <strain evidence="7 8">DSM 5130</strain>
    </source>
</reference>
<feature type="transmembrane region" description="Helical" evidence="5">
    <location>
        <begin position="73"/>
        <end position="92"/>
    </location>
</feature>
<dbReference type="RefSeq" id="WP_052064167.1">
    <property type="nucleotide sequence ID" value="NZ_JQSG02000002.1"/>
</dbReference>
<dbReference type="Proteomes" id="UP000029273">
    <property type="component" value="Unassembled WGS sequence"/>
</dbReference>
<evidence type="ECO:0000256" key="5">
    <source>
        <dbReference type="SAM" id="Phobius"/>
    </source>
</evidence>
<dbReference type="EMBL" id="JQSG02000002">
    <property type="protein sequence ID" value="OBS10122.1"/>
    <property type="molecule type" value="Genomic_DNA"/>
</dbReference>
<evidence type="ECO:0000313" key="7">
    <source>
        <dbReference type="EMBL" id="OBS10122.1"/>
    </source>
</evidence>
<keyword evidence="3 5" id="KW-0472">Membrane</keyword>
<feature type="transmembrane region" description="Helical" evidence="5">
    <location>
        <begin position="231"/>
        <end position="253"/>
    </location>
</feature>
<dbReference type="InterPro" id="IPR047200">
    <property type="entry name" value="MFS_YcaD-like"/>
</dbReference>
<keyword evidence="8" id="KW-1185">Reference proteome</keyword>
<feature type="transmembrane region" description="Helical" evidence="5">
    <location>
        <begin position="7"/>
        <end position="30"/>
    </location>
</feature>
<dbReference type="Pfam" id="PF07690">
    <property type="entry name" value="MFS_1"/>
    <property type="match status" value="2"/>
</dbReference>
<feature type="transmembrane region" description="Helical" evidence="5">
    <location>
        <begin position="329"/>
        <end position="350"/>
    </location>
</feature>
<dbReference type="SUPFAM" id="SSF103473">
    <property type="entry name" value="MFS general substrate transporter"/>
    <property type="match status" value="1"/>
</dbReference>
<feature type="domain" description="Major facilitator superfamily (MFS) profile" evidence="6">
    <location>
        <begin position="199"/>
        <end position="423"/>
    </location>
</feature>
<accession>A0A1A6C6C7</accession>
<feature type="region of interest" description="Disordered" evidence="4">
    <location>
        <begin position="403"/>
        <end position="423"/>
    </location>
</feature>
<dbReference type="AlphaFoldDB" id="A0A1A6C6C7"/>
<protein>
    <recommendedName>
        <fullName evidence="6">Major facilitator superfamily (MFS) profile domain-containing protein</fullName>
    </recommendedName>
</protein>
<proteinExistence type="predicted"/>
<evidence type="ECO:0000256" key="3">
    <source>
        <dbReference type="ARBA" id="ARBA00023136"/>
    </source>
</evidence>
<feature type="transmembrane region" description="Helical" evidence="5">
    <location>
        <begin position="98"/>
        <end position="119"/>
    </location>
</feature>
<evidence type="ECO:0000313" key="8">
    <source>
        <dbReference type="Proteomes" id="UP000029273"/>
    </source>
</evidence>
<keyword evidence="1 5" id="KW-0812">Transmembrane</keyword>
<feature type="transmembrane region" description="Helical" evidence="5">
    <location>
        <begin position="199"/>
        <end position="225"/>
    </location>
</feature>
<dbReference type="GO" id="GO:0005886">
    <property type="term" value="C:plasma membrane"/>
    <property type="evidence" value="ECO:0007669"/>
    <property type="project" value="TreeGrafter"/>
</dbReference>
<dbReference type="PANTHER" id="PTHR23521:SF3">
    <property type="entry name" value="MFS TRANSPORTER"/>
    <property type="match status" value="1"/>
</dbReference>
<feature type="transmembrane region" description="Helical" evidence="5">
    <location>
        <begin position="158"/>
        <end position="178"/>
    </location>
</feature>
<feature type="transmembrane region" description="Helical" evidence="5">
    <location>
        <begin position="356"/>
        <end position="373"/>
    </location>
</feature>
<dbReference type="InterPro" id="IPR011701">
    <property type="entry name" value="MFS"/>
</dbReference>
<evidence type="ECO:0000256" key="4">
    <source>
        <dbReference type="SAM" id="MobiDB-lite"/>
    </source>
</evidence>
<comment type="caution">
    <text evidence="7">The sequence shown here is derived from an EMBL/GenBank/DDBJ whole genome shotgun (WGS) entry which is preliminary data.</text>
</comment>
<dbReference type="PANTHER" id="PTHR23521">
    <property type="entry name" value="TRANSPORTER MFS SUPERFAMILY"/>
    <property type="match status" value="1"/>
</dbReference>
<dbReference type="InterPro" id="IPR020846">
    <property type="entry name" value="MFS_dom"/>
</dbReference>
<dbReference type="OrthoDB" id="9810614at2"/>
<name>A0A1A6C6C7_9GAMM</name>
<feature type="transmembrane region" description="Helical" evidence="5">
    <location>
        <begin position="290"/>
        <end position="308"/>
    </location>
</feature>
<dbReference type="PROSITE" id="PS50850">
    <property type="entry name" value="MFS"/>
    <property type="match status" value="1"/>
</dbReference>
<evidence type="ECO:0000259" key="6">
    <source>
        <dbReference type="PROSITE" id="PS50850"/>
    </source>
</evidence>
<dbReference type="STRING" id="160660.BJI67_04455"/>
<feature type="transmembrane region" description="Helical" evidence="5">
    <location>
        <begin position="131"/>
        <end position="152"/>
    </location>
</feature>
<organism evidence="7 8">
    <name type="scientific">Acidihalobacter prosperus</name>
    <dbReference type="NCBI Taxonomy" id="160660"/>
    <lineage>
        <taxon>Bacteria</taxon>
        <taxon>Pseudomonadati</taxon>
        <taxon>Pseudomonadota</taxon>
        <taxon>Gammaproteobacteria</taxon>
        <taxon>Chromatiales</taxon>
        <taxon>Ectothiorhodospiraceae</taxon>
        <taxon>Acidihalobacter</taxon>
    </lineage>
</organism>
<keyword evidence="2 5" id="KW-1133">Transmembrane helix</keyword>
<evidence type="ECO:0000256" key="1">
    <source>
        <dbReference type="ARBA" id="ARBA00022692"/>
    </source>
</evidence>
<feature type="transmembrane region" description="Helical" evidence="5">
    <location>
        <begin position="42"/>
        <end position="61"/>
    </location>
</feature>